<keyword evidence="6" id="KW-0479">Metal-binding</keyword>
<keyword evidence="7" id="KW-0460">Magnesium</keyword>
<dbReference type="AlphaFoldDB" id="A0A381Q795"/>
<keyword evidence="5" id="KW-0808">Transferase</keyword>
<dbReference type="GO" id="GO:0046872">
    <property type="term" value="F:metal ion binding"/>
    <property type="evidence" value="ECO:0007669"/>
    <property type="project" value="UniProtKB-KW"/>
</dbReference>
<proteinExistence type="predicted"/>
<dbReference type="EMBL" id="UINC01001205">
    <property type="protein sequence ID" value="SUZ74259.1"/>
    <property type="molecule type" value="Genomic_DNA"/>
</dbReference>
<dbReference type="EC" id="2.5.1.15" evidence="4"/>
<name>A0A381Q795_9ZZZZ</name>
<dbReference type="InterPro" id="IPR045031">
    <property type="entry name" value="DHP_synth-like"/>
</dbReference>
<evidence type="ECO:0000256" key="6">
    <source>
        <dbReference type="ARBA" id="ARBA00022723"/>
    </source>
</evidence>
<dbReference type="SUPFAM" id="SSF51717">
    <property type="entry name" value="Dihydropteroate synthetase-like"/>
    <property type="match status" value="1"/>
</dbReference>
<dbReference type="PANTHER" id="PTHR20941">
    <property type="entry name" value="FOLATE SYNTHESIS PROTEINS"/>
    <property type="match status" value="1"/>
</dbReference>
<dbReference type="GO" id="GO:0004156">
    <property type="term" value="F:dihydropteroate synthase activity"/>
    <property type="evidence" value="ECO:0007669"/>
    <property type="project" value="UniProtKB-EC"/>
</dbReference>
<gene>
    <name evidence="10" type="ORF">METZ01_LOCUS27113</name>
</gene>
<dbReference type="GO" id="GO:0046656">
    <property type="term" value="P:folic acid biosynthetic process"/>
    <property type="evidence" value="ECO:0007669"/>
    <property type="project" value="UniProtKB-KW"/>
</dbReference>
<evidence type="ECO:0000259" key="9">
    <source>
        <dbReference type="PROSITE" id="PS50972"/>
    </source>
</evidence>
<evidence type="ECO:0000256" key="2">
    <source>
        <dbReference type="ARBA" id="ARBA00001946"/>
    </source>
</evidence>
<dbReference type="GO" id="GO:0005829">
    <property type="term" value="C:cytosol"/>
    <property type="evidence" value="ECO:0007669"/>
    <property type="project" value="TreeGrafter"/>
</dbReference>
<reference evidence="10" key="1">
    <citation type="submission" date="2018-05" db="EMBL/GenBank/DDBJ databases">
        <authorList>
            <person name="Lanie J.A."/>
            <person name="Ng W.-L."/>
            <person name="Kazmierczak K.M."/>
            <person name="Andrzejewski T.M."/>
            <person name="Davidsen T.M."/>
            <person name="Wayne K.J."/>
            <person name="Tettelin H."/>
            <person name="Glass J.I."/>
            <person name="Rusch D."/>
            <person name="Podicherti R."/>
            <person name="Tsui H.-C.T."/>
            <person name="Winkler M.E."/>
        </authorList>
    </citation>
    <scope>NUCLEOTIDE SEQUENCE</scope>
</reference>
<organism evidence="10">
    <name type="scientific">marine metagenome</name>
    <dbReference type="NCBI Taxonomy" id="408172"/>
    <lineage>
        <taxon>unclassified sequences</taxon>
        <taxon>metagenomes</taxon>
        <taxon>ecological metagenomes</taxon>
    </lineage>
</organism>
<evidence type="ECO:0000256" key="4">
    <source>
        <dbReference type="ARBA" id="ARBA00012458"/>
    </source>
</evidence>
<dbReference type="InterPro" id="IPR006390">
    <property type="entry name" value="DHP_synth_dom"/>
</dbReference>
<evidence type="ECO:0000313" key="10">
    <source>
        <dbReference type="EMBL" id="SUZ74259.1"/>
    </source>
</evidence>
<evidence type="ECO:0000256" key="3">
    <source>
        <dbReference type="ARBA" id="ARBA00004763"/>
    </source>
</evidence>
<evidence type="ECO:0000256" key="1">
    <source>
        <dbReference type="ARBA" id="ARBA00000012"/>
    </source>
</evidence>
<dbReference type="Pfam" id="PF00809">
    <property type="entry name" value="Pterin_bind"/>
    <property type="match status" value="1"/>
</dbReference>
<dbReference type="PANTHER" id="PTHR20941:SF1">
    <property type="entry name" value="FOLIC ACID SYNTHESIS PROTEIN FOL1"/>
    <property type="match status" value="1"/>
</dbReference>
<dbReference type="Gene3D" id="3.20.20.20">
    <property type="entry name" value="Dihydropteroate synthase-like"/>
    <property type="match status" value="1"/>
</dbReference>
<dbReference type="PROSITE" id="PS00793">
    <property type="entry name" value="DHPS_2"/>
    <property type="match status" value="1"/>
</dbReference>
<dbReference type="FunFam" id="3.20.20.20:FF:000006">
    <property type="entry name" value="Dihydropteroate synthase"/>
    <property type="match status" value="1"/>
</dbReference>
<dbReference type="CDD" id="cd00739">
    <property type="entry name" value="DHPS"/>
    <property type="match status" value="1"/>
</dbReference>
<evidence type="ECO:0000256" key="5">
    <source>
        <dbReference type="ARBA" id="ARBA00022679"/>
    </source>
</evidence>
<dbReference type="InterPro" id="IPR011005">
    <property type="entry name" value="Dihydropteroate_synth-like_sf"/>
</dbReference>
<evidence type="ECO:0000256" key="8">
    <source>
        <dbReference type="ARBA" id="ARBA00022909"/>
    </source>
</evidence>
<accession>A0A381Q795</accession>
<protein>
    <recommendedName>
        <fullName evidence="4">dihydropteroate synthase</fullName>
        <ecNumber evidence="4">2.5.1.15</ecNumber>
    </recommendedName>
</protein>
<keyword evidence="8" id="KW-0289">Folate biosynthesis</keyword>
<evidence type="ECO:0000256" key="7">
    <source>
        <dbReference type="ARBA" id="ARBA00022842"/>
    </source>
</evidence>
<dbReference type="PROSITE" id="PS50972">
    <property type="entry name" value="PTERIN_BINDING"/>
    <property type="match status" value="1"/>
</dbReference>
<comment type="pathway">
    <text evidence="3">Cofactor biosynthesis; tetrahydrofolate biosynthesis; 7,8-dihydrofolate from 2-amino-4-hydroxy-6-hydroxymethyl-7,8-dihydropteridine diphosphate and 4-aminobenzoate: step 1/2.</text>
</comment>
<comment type="cofactor">
    <cofactor evidence="2">
        <name>Mg(2+)</name>
        <dbReference type="ChEBI" id="CHEBI:18420"/>
    </cofactor>
</comment>
<sequence length="288" mass="30577">MTQVQTPLNRLAVANGETLAWSVRTYVIGIINLTPDSFSGDGLGGDVDGAVDLALRFQDEGADILDIGAESTRPGHNQVSLDEELARLMPALEAVAKRVDLPISVDTYKAAVARRAVDAGAVIINDISGLKAEPELAEVAAETCAGLVLMHSQKGTKYRDLVPDLVSSLKDSVRIALEAGVPRDNIIVDPGIGFGKTPDQNLAVLARLDELKELDCPMLVGTSRKSTLGLLLDLPAEERVEATAATVSLAIAGGADLVRVHDVKEMVRVCRVTDAVVRGWRPEGWKAS</sequence>
<feature type="domain" description="Pterin-binding" evidence="9">
    <location>
        <begin position="25"/>
        <end position="271"/>
    </location>
</feature>
<dbReference type="NCBIfam" id="TIGR01496">
    <property type="entry name" value="DHPS"/>
    <property type="match status" value="1"/>
</dbReference>
<comment type="catalytic activity">
    <reaction evidence="1">
        <text>(7,8-dihydropterin-6-yl)methyl diphosphate + 4-aminobenzoate = 7,8-dihydropteroate + diphosphate</text>
        <dbReference type="Rhea" id="RHEA:19949"/>
        <dbReference type="ChEBI" id="CHEBI:17836"/>
        <dbReference type="ChEBI" id="CHEBI:17839"/>
        <dbReference type="ChEBI" id="CHEBI:33019"/>
        <dbReference type="ChEBI" id="CHEBI:72950"/>
        <dbReference type="EC" id="2.5.1.15"/>
    </reaction>
</comment>
<dbReference type="GO" id="GO:0046654">
    <property type="term" value="P:tetrahydrofolate biosynthetic process"/>
    <property type="evidence" value="ECO:0007669"/>
    <property type="project" value="TreeGrafter"/>
</dbReference>
<dbReference type="InterPro" id="IPR000489">
    <property type="entry name" value="Pterin-binding_dom"/>
</dbReference>